<dbReference type="NCBIfam" id="NF010738">
    <property type="entry name" value="PRK14140.1"/>
    <property type="match status" value="1"/>
</dbReference>
<dbReference type="Proteomes" id="UP001273505">
    <property type="component" value="Unassembled WGS sequence"/>
</dbReference>
<organism evidence="7 8">
    <name type="scientific">Gilvimarinus gilvus</name>
    <dbReference type="NCBI Taxonomy" id="3058038"/>
    <lineage>
        <taxon>Bacteria</taxon>
        <taxon>Pseudomonadati</taxon>
        <taxon>Pseudomonadota</taxon>
        <taxon>Gammaproteobacteria</taxon>
        <taxon>Cellvibrionales</taxon>
        <taxon>Cellvibrionaceae</taxon>
        <taxon>Gilvimarinus</taxon>
    </lineage>
</organism>
<dbReference type="PANTHER" id="PTHR21237">
    <property type="entry name" value="GRPE PROTEIN"/>
    <property type="match status" value="1"/>
</dbReference>
<comment type="caution">
    <text evidence="7">The sequence shown here is derived from an EMBL/GenBank/DDBJ whole genome shotgun (WGS) entry which is preliminary data.</text>
</comment>
<evidence type="ECO:0000256" key="1">
    <source>
        <dbReference type="ARBA" id="ARBA00009054"/>
    </source>
</evidence>
<keyword evidence="8" id="KW-1185">Reference proteome</keyword>
<name>A0ABU4S0W4_9GAMM</name>
<evidence type="ECO:0000256" key="6">
    <source>
        <dbReference type="SAM" id="MobiDB-lite"/>
    </source>
</evidence>
<keyword evidence="3 4" id="KW-0346">Stress response</keyword>
<dbReference type="PANTHER" id="PTHR21237:SF23">
    <property type="entry name" value="GRPE PROTEIN HOMOLOG, MITOCHONDRIAL"/>
    <property type="match status" value="1"/>
</dbReference>
<dbReference type="Pfam" id="PF01025">
    <property type="entry name" value="GrpE"/>
    <property type="match status" value="1"/>
</dbReference>
<sequence>MRHNKVTDQEHKDQVDQEAVEAEQAETEQPEEAVEVDISSLQSQLQDLTAALANAKEQTLRAHAETQNARRRAEADVEKAHKFGQEKLVADLLPVVDNLERALASIDVEDESFKAVVEGIELTLKSFTDTLTKHQVEPVNPVGEPFDPQLHQAMSMIESPDSEPNTVLDVFQKGYTLHGRLVRPAMVVVSKG</sequence>
<dbReference type="EMBL" id="JAXAFO010000032">
    <property type="protein sequence ID" value="MDX6850810.1"/>
    <property type="molecule type" value="Genomic_DNA"/>
</dbReference>
<feature type="compositionally biased region" description="Acidic residues" evidence="6">
    <location>
        <begin position="16"/>
        <end position="35"/>
    </location>
</feature>
<dbReference type="Gene3D" id="2.30.22.10">
    <property type="entry name" value="Head domain of nucleotide exchange factor GrpE"/>
    <property type="match status" value="1"/>
</dbReference>
<protein>
    <recommendedName>
        <fullName evidence="3 4">Protein GrpE</fullName>
    </recommendedName>
    <alternativeName>
        <fullName evidence="3">HSP-70 cofactor</fullName>
    </alternativeName>
</protein>
<dbReference type="RefSeq" id="WP_302720929.1">
    <property type="nucleotide sequence ID" value="NZ_JAULRU010000220.1"/>
</dbReference>
<dbReference type="NCBIfam" id="NF010748">
    <property type="entry name" value="PRK14150.1"/>
    <property type="match status" value="1"/>
</dbReference>
<proteinExistence type="inferred from homology"/>
<comment type="subunit">
    <text evidence="3">Homodimer.</text>
</comment>
<comment type="similarity">
    <text evidence="1 3 5">Belongs to the GrpE family.</text>
</comment>
<dbReference type="NCBIfam" id="NF010737">
    <property type="entry name" value="PRK14139.1"/>
    <property type="match status" value="1"/>
</dbReference>
<comment type="subcellular location">
    <subcellularLocation>
        <location evidence="3">Cytoplasm</location>
    </subcellularLocation>
</comment>
<evidence type="ECO:0000256" key="3">
    <source>
        <dbReference type="HAMAP-Rule" id="MF_01151"/>
    </source>
</evidence>
<keyword evidence="3" id="KW-0963">Cytoplasm</keyword>
<dbReference type="InterPro" id="IPR000740">
    <property type="entry name" value="GrpE"/>
</dbReference>
<keyword evidence="2 3" id="KW-0143">Chaperone</keyword>
<evidence type="ECO:0000313" key="8">
    <source>
        <dbReference type="Proteomes" id="UP001273505"/>
    </source>
</evidence>
<evidence type="ECO:0000256" key="4">
    <source>
        <dbReference type="RuleBase" id="RU000639"/>
    </source>
</evidence>
<evidence type="ECO:0000313" key="7">
    <source>
        <dbReference type="EMBL" id="MDX6850810.1"/>
    </source>
</evidence>
<comment type="function">
    <text evidence="3 4">Participates actively in the response to hyperosmotic and heat shock by preventing the aggregation of stress-denatured proteins, in association with DnaK and GrpE. It is the nucleotide exchange factor for DnaK and may function as a thermosensor. Unfolded proteins bind initially to DnaJ; upon interaction with the DnaJ-bound protein, DnaK hydrolyzes its bound ATP, resulting in the formation of a stable complex. GrpE releases ADP from DnaK; ATP binding to DnaK triggers the release of the substrate protein, thus completing the reaction cycle. Several rounds of ATP-dependent interactions between DnaJ, DnaK and GrpE are required for fully efficient folding.</text>
</comment>
<dbReference type="SUPFAM" id="SSF58014">
    <property type="entry name" value="Coiled-coil domain of nucleotide exchange factor GrpE"/>
    <property type="match status" value="1"/>
</dbReference>
<dbReference type="InterPro" id="IPR009012">
    <property type="entry name" value="GrpE_head"/>
</dbReference>
<dbReference type="HAMAP" id="MF_01151">
    <property type="entry name" value="GrpE"/>
    <property type="match status" value="1"/>
</dbReference>
<dbReference type="CDD" id="cd00446">
    <property type="entry name" value="GrpE"/>
    <property type="match status" value="1"/>
</dbReference>
<dbReference type="InterPro" id="IPR013805">
    <property type="entry name" value="GrpE_CC"/>
</dbReference>
<feature type="compositionally biased region" description="Basic and acidic residues" evidence="6">
    <location>
        <begin position="1"/>
        <end position="15"/>
    </location>
</feature>
<accession>A0ABU4S0W4</accession>
<dbReference type="SUPFAM" id="SSF51064">
    <property type="entry name" value="Head domain of nucleotide exchange factor GrpE"/>
    <property type="match status" value="1"/>
</dbReference>
<reference evidence="7 8" key="1">
    <citation type="submission" date="2023-11" db="EMBL/GenBank/DDBJ databases">
        <title>Gilvimarinus fulvus sp. nov., isolated from the surface of Kelp.</title>
        <authorList>
            <person name="Sun Y.Y."/>
            <person name="Gong Y."/>
            <person name="Du Z.J."/>
        </authorList>
    </citation>
    <scope>NUCLEOTIDE SEQUENCE [LARGE SCALE GENOMIC DNA]</scope>
    <source>
        <strain evidence="7 8">SDUM040013</strain>
    </source>
</reference>
<dbReference type="PROSITE" id="PS01071">
    <property type="entry name" value="GRPE"/>
    <property type="match status" value="1"/>
</dbReference>
<evidence type="ECO:0000256" key="5">
    <source>
        <dbReference type="RuleBase" id="RU004478"/>
    </source>
</evidence>
<feature type="region of interest" description="Disordered" evidence="6">
    <location>
        <begin position="1"/>
        <end position="38"/>
    </location>
</feature>
<dbReference type="PRINTS" id="PR00773">
    <property type="entry name" value="GRPEPROTEIN"/>
</dbReference>
<gene>
    <name evidence="3 7" type="primary">grpE</name>
    <name evidence="7" type="ORF">SCD92_15660</name>
</gene>
<dbReference type="Gene3D" id="3.90.20.20">
    <property type="match status" value="1"/>
</dbReference>
<evidence type="ECO:0000256" key="2">
    <source>
        <dbReference type="ARBA" id="ARBA00023186"/>
    </source>
</evidence>
<dbReference type="NCBIfam" id="NF010749">
    <property type="entry name" value="PRK14151.1"/>
    <property type="match status" value="1"/>
</dbReference>